<comment type="caution">
    <text evidence="1">The sequence shown here is derived from an EMBL/GenBank/DDBJ whole genome shotgun (WGS) entry which is preliminary data.</text>
</comment>
<dbReference type="InterPro" id="IPR019712">
    <property type="entry name" value="YtpB-like"/>
</dbReference>
<dbReference type="Pfam" id="PF10776">
    <property type="entry name" value="DUF2600"/>
    <property type="match status" value="1"/>
</dbReference>
<dbReference type="GO" id="GO:0016829">
    <property type="term" value="F:lyase activity"/>
    <property type="evidence" value="ECO:0007669"/>
    <property type="project" value="UniProtKB-KW"/>
</dbReference>
<keyword evidence="1" id="KW-0456">Lyase</keyword>
<organism evidence="1">
    <name type="scientific">bioreactor metagenome</name>
    <dbReference type="NCBI Taxonomy" id="1076179"/>
    <lineage>
        <taxon>unclassified sequences</taxon>
        <taxon>metagenomes</taxon>
        <taxon>ecological metagenomes</taxon>
    </lineage>
</organism>
<dbReference type="EC" id="4.2.3.130" evidence="1"/>
<protein>
    <submittedName>
        <fullName evidence="1">Tetraprenyl-beta-curcumene synthase</fullName>
        <ecNumber evidence="1">4.2.3.130</ecNumber>
    </submittedName>
</protein>
<reference evidence="1" key="1">
    <citation type="submission" date="2019-08" db="EMBL/GenBank/DDBJ databases">
        <authorList>
            <person name="Kucharzyk K."/>
            <person name="Murdoch R.W."/>
            <person name="Higgins S."/>
            <person name="Loffler F."/>
        </authorList>
    </citation>
    <scope>NUCLEOTIDE SEQUENCE</scope>
</reference>
<accession>A0A644TQN6</accession>
<dbReference type="EMBL" id="VSSQ01000046">
    <property type="protein sequence ID" value="MPL69318.1"/>
    <property type="molecule type" value="Genomic_DNA"/>
</dbReference>
<evidence type="ECO:0000313" key="1">
    <source>
        <dbReference type="EMBL" id="MPL69318.1"/>
    </source>
</evidence>
<proteinExistence type="predicted"/>
<sequence length="356" mass="39934">MFDSLRHSAASLGLITKFIRQVFPLVDGELANWQQLAEKSGCQELREQALASIRDKKFHCQGGSVYSLYTGVATPDCVRFIVALQTISDYLDNLCDRAGIADEQAFSQLHLAMTDALDPDTPLSDYYRFYPFQNDGGYLKALVTACREEVAKLPSYAVVKPEALRFARLYSELQTYKHLDLAIRETKMTTWITPHLNVYQELSPWEFAAATGSTLGMFMLYAAASSPNLTQTDAARIGSAYFPWISGLHILLDYFIDAAEDLENGDLNFVAYYSSHQETLARLDLFTKQALKQAKNIPEPIFTTTVILGLLAMYLSDPKANRPAERMISDELLKNGGAYTGLIYRLCRLIRKRGAL</sequence>
<gene>
    <name evidence="1" type="primary">ytpB_1</name>
    <name evidence="1" type="ORF">SDC9_15055</name>
</gene>
<name>A0A644TQN6_9ZZZZ</name>
<dbReference type="AlphaFoldDB" id="A0A644TQN6"/>